<feature type="compositionally biased region" description="Polar residues" evidence="4">
    <location>
        <begin position="14"/>
        <end position="33"/>
    </location>
</feature>
<organism evidence="5 6">
    <name type="scientific">Mytilus coruscus</name>
    <name type="common">Sea mussel</name>
    <dbReference type="NCBI Taxonomy" id="42192"/>
    <lineage>
        <taxon>Eukaryota</taxon>
        <taxon>Metazoa</taxon>
        <taxon>Spiralia</taxon>
        <taxon>Lophotrochozoa</taxon>
        <taxon>Mollusca</taxon>
        <taxon>Bivalvia</taxon>
        <taxon>Autobranchia</taxon>
        <taxon>Pteriomorphia</taxon>
        <taxon>Mytilida</taxon>
        <taxon>Mytiloidea</taxon>
        <taxon>Mytilidae</taxon>
        <taxon>Mytilinae</taxon>
        <taxon>Mytilus</taxon>
    </lineage>
</organism>
<feature type="region of interest" description="Disordered" evidence="4">
    <location>
        <begin position="1"/>
        <end position="33"/>
    </location>
</feature>
<name>A0A6J8C5G4_MYTCO</name>
<evidence type="ECO:0000256" key="4">
    <source>
        <dbReference type="SAM" id="MobiDB-lite"/>
    </source>
</evidence>
<feature type="repeat" description="ANK" evidence="3">
    <location>
        <begin position="253"/>
        <end position="285"/>
    </location>
</feature>
<reference evidence="5 6" key="1">
    <citation type="submission" date="2020-06" db="EMBL/GenBank/DDBJ databases">
        <authorList>
            <person name="Li R."/>
            <person name="Bekaert M."/>
        </authorList>
    </citation>
    <scope>NUCLEOTIDE SEQUENCE [LARGE SCALE GENOMIC DNA]</scope>
    <source>
        <strain evidence="6">wild</strain>
    </source>
</reference>
<feature type="compositionally biased region" description="Polar residues" evidence="4">
    <location>
        <begin position="61"/>
        <end position="82"/>
    </location>
</feature>
<evidence type="ECO:0000313" key="5">
    <source>
        <dbReference type="EMBL" id="CAC5389927.1"/>
    </source>
</evidence>
<dbReference type="InterPro" id="IPR036770">
    <property type="entry name" value="Ankyrin_rpt-contain_sf"/>
</dbReference>
<evidence type="ECO:0000313" key="6">
    <source>
        <dbReference type="Proteomes" id="UP000507470"/>
    </source>
</evidence>
<dbReference type="OrthoDB" id="4772757at2759"/>
<dbReference type="PANTHER" id="PTHR46680">
    <property type="entry name" value="NF-KAPPA-B INHIBITOR ALPHA"/>
    <property type="match status" value="1"/>
</dbReference>
<dbReference type="InterPro" id="IPR051070">
    <property type="entry name" value="NF-kappa-B_inhibitor"/>
</dbReference>
<evidence type="ECO:0008006" key="7">
    <source>
        <dbReference type="Google" id="ProtNLM"/>
    </source>
</evidence>
<feature type="region of interest" description="Disordered" evidence="4">
    <location>
        <begin position="61"/>
        <end position="87"/>
    </location>
</feature>
<keyword evidence="2 3" id="KW-0040">ANK repeat</keyword>
<dbReference type="EMBL" id="CACVKT020004398">
    <property type="protein sequence ID" value="CAC5389927.1"/>
    <property type="molecule type" value="Genomic_DNA"/>
</dbReference>
<proteinExistence type="predicted"/>
<evidence type="ECO:0000256" key="3">
    <source>
        <dbReference type="PROSITE-ProRule" id="PRU00023"/>
    </source>
</evidence>
<dbReference type="PROSITE" id="PS50297">
    <property type="entry name" value="ANK_REP_REGION"/>
    <property type="match status" value="5"/>
</dbReference>
<protein>
    <recommendedName>
        <fullName evidence="7">ANK</fullName>
    </recommendedName>
</protein>
<keyword evidence="1" id="KW-0677">Repeat</keyword>
<evidence type="ECO:0000256" key="2">
    <source>
        <dbReference type="ARBA" id="ARBA00023043"/>
    </source>
</evidence>
<dbReference type="Proteomes" id="UP000507470">
    <property type="component" value="Unassembled WGS sequence"/>
</dbReference>
<feature type="repeat" description="ANK" evidence="3">
    <location>
        <begin position="286"/>
        <end position="318"/>
    </location>
</feature>
<dbReference type="PANTHER" id="PTHR46680:SF3">
    <property type="entry name" value="NF-KAPPA-B INHIBITOR CACTUS"/>
    <property type="match status" value="1"/>
</dbReference>
<feature type="repeat" description="ANK" evidence="3">
    <location>
        <begin position="319"/>
        <end position="351"/>
    </location>
</feature>
<dbReference type="AlphaFoldDB" id="A0A6J8C5G4"/>
<feature type="repeat" description="ANK" evidence="3">
    <location>
        <begin position="585"/>
        <end position="617"/>
    </location>
</feature>
<evidence type="ECO:0000256" key="1">
    <source>
        <dbReference type="ARBA" id="ARBA00022737"/>
    </source>
</evidence>
<dbReference type="PROSITE" id="PS50088">
    <property type="entry name" value="ANK_REPEAT"/>
    <property type="match status" value="7"/>
</dbReference>
<feature type="repeat" description="ANK" evidence="3">
    <location>
        <begin position="154"/>
        <end position="186"/>
    </location>
</feature>
<sequence length="901" mass="102711">MGNGLNVCGKKEILSQNGTSKQPWTKSSRGLTTPDTTVASEFVSTLYDNTSFGSTTLDLFDESTPNMRTSNDPSTIESSNIDNQDEKPRKTVQFDEKIERLQRLECIKQYILDNNNREDSALCKAIKEGSSYSIRVINDLIKSGEEDLNFRDNKGDPILYTALLYEQYDVVKLLIEHGAEVNHRNKQWDPIIYTAVQSNRTDIVEMMIEADADVDCRNSKGDTLLYTAVLSKQKEMVNLLIKYSADPNIRNNLGTSCLEEAMTSNQLDLMQILVESGADIDIKDKEGNNLLHVAMMFKQIRCLEILLDLGADVNIPDKEGNPVLEMAVLMEHTDAITLLLKYGADVNMTNEKGIPVFFKAAKRKGCDTMKLMIKGGANVNMQDSLGNTVLFLAIERNNCELLNLLFDVGCDGNIRNNEGLSCKEYALNIKSDRHSVIKTLLTSGCISYSDITSRDNKTAMQLKEREENAGKALFMTSTQSQHHISQWRQSYPPNKYWFSKVNLICDHIHIDCIIDGRLQFAYETLKILTSKGTDEQNRDVKDAEFVEDPHPFKAEDPKAITEFELLLTTKNMIKNKADIEQITHGGNSMLHLSIKYKHKCLLRFLLHNGGNPYKRNRKSLSPLQMAFKINEQALVIPMSYYILRDFTKCVFFSVDVKDKVWTGWKCECKRHTLEERELCSMNFIVVVETDSTKVPGNYSFKGLDVIFYQPSNQHRELDYVLSDFNNILDNDNLSFCPELQKRDLQYLFEKHSNLRFICPSALRSINFSDPHRAHEIKREHCLWFILKYKGIIPIEESHLPCDIDGMTTDCLQLADDTVAWLTETNKSYRLISLQNHVNQASLIAAPCDDSFQALVKIVDRDARVTLSNETFNQDSTDEYIPVQKAIFTFPLDHLNINLDTN</sequence>
<dbReference type="Pfam" id="PF13637">
    <property type="entry name" value="Ank_4"/>
    <property type="match status" value="1"/>
</dbReference>
<keyword evidence="6" id="KW-1185">Reference proteome</keyword>
<dbReference type="SUPFAM" id="SSF48403">
    <property type="entry name" value="Ankyrin repeat"/>
    <property type="match status" value="2"/>
</dbReference>
<gene>
    <name evidence="5" type="ORF">MCOR_25058</name>
</gene>
<dbReference type="Pfam" id="PF12796">
    <property type="entry name" value="Ank_2"/>
    <property type="match status" value="3"/>
</dbReference>
<dbReference type="SMART" id="SM00248">
    <property type="entry name" value="ANK"/>
    <property type="match status" value="10"/>
</dbReference>
<dbReference type="Gene3D" id="1.25.40.20">
    <property type="entry name" value="Ankyrin repeat-containing domain"/>
    <property type="match status" value="2"/>
</dbReference>
<accession>A0A6J8C5G4</accession>
<feature type="repeat" description="ANK" evidence="3">
    <location>
        <begin position="385"/>
        <end position="417"/>
    </location>
</feature>
<dbReference type="InterPro" id="IPR002110">
    <property type="entry name" value="Ankyrin_rpt"/>
</dbReference>
<feature type="repeat" description="ANK" evidence="3">
    <location>
        <begin position="220"/>
        <end position="252"/>
    </location>
</feature>